<protein>
    <recommendedName>
        <fullName evidence="6">Alcohol dehydrogenase-like N-terminal domain-containing protein</fullName>
    </recommendedName>
</protein>
<dbReference type="Pfam" id="PF08240">
    <property type="entry name" value="ADH_N"/>
    <property type="match status" value="1"/>
</dbReference>
<dbReference type="RefSeq" id="WP_141280610.1">
    <property type="nucleotide sequence ID" value="NZ_BAAARZ010000039.1"/>
</dbReference>
<keyword evidence="8" id="KW-1185">Reference proteome</keyword>
<evidence type="ECO:0000256" key="4">
    <source>
        <dbReference type="ARBA" id="ARBA00022833"/>
    </source>
</evidence>
<dbReference type="EMBL" id="BJNG01000036">
    <property type="protein sequence ID" value="GEC21749.1"/>
    <property type="molecule type" value="Genomic_DNA"/>
</dbReference>
<dbReference type="InterPro" id="IPR002328">
    <property type="entry name" value="ADH_Zn_CS"/>
</dbReference>
<evidence type="ECO:0000256" key="5">
    <source>
        <dbReference type="ARBA" id="ARBA00023002"/>
    </source>
</evidence>
<dbReference type="PANTHER" id="PTHR43350">
    <property type="entry name" value="NAD-DEPENDENT ALCOHOL DEHYDROGENASE"/>
    <property type="match status" value="1"/>
</dbReference>
<proteinExistence type="inferred from homology"/>
<dbReference type="PANTHER" id="PTHR43350:SF17">
    <property type="entry name" value="NAD-DEPENDENT ALCOHOL DEHYDROGENASE"/>
    <property type="match status" value="1"/>
</dbReference>
<sequence>MRAIVIRAAGADFRVEELRTPTPGPGEILLRVAACGVCHTDLHVQDGSLGFRFPATLGHEVSGTVEEVGDGVGHVAVGDAAVGAFIMPCVGCAPRTGRRSARRSSP</sequence>
<dbReference type="GO" id="GO:0008270">
    <property type="term" value="F:zinc ion binding"/>
    <property type="evidence" value="ECO:0007669"/>
    <property type="project" value="InterPro"/>
</dbReference>
<comment type="cofactor">
    <cofactor evidence="1">
        <name>Zn(2+)</name>
        <dbReference type="ChEBI" id="CHEBI:29105"/>
    </cofactor>
</comment>
<keyword evidence="3" id="KW-0479">Metal-binding</keyword>
<accession>A0A4Y3WVJ6</accession>
<dbReference type="AlphaFoldDB" id="A0A4Y3WVJ6"/>
<dbReference type="GO" id="GO:0016491">
    <property type="term" value="F:oxidoreductase activity"/>
    <property type="evidence" value="ECO:0007669"/>
    <property type="project" value="UniProtKB-KW"/>
</dbReference>
<evidence type="ECO:0000259" key="6">
    <source>
        <dbReference type="Pfam" id="PF08240"/>
    </source>
</evidence>
<reference evidence="7 8" key="1">
    <citation type="submission" date="2019-06" db="EMBL/GenBank/DDBJ databases">
        <title>Whole genome shotgun sequence of Pseudonocardia hydrocarbonoxydans NBRC 14498.</title>
        <authorList>
            <person name="Hosoyama A."/>
            <person name="Uohara A."/>
            <person name="Ohji S."/>
            <person name="Ichikawa N."/>
        </authorList>
    </citation>
    <scope>NUCLEOTIDE SEQUENCE [LARGE SCALE GENOMIC DNA]</scope>
    <source>
        <strain evidence="7 8">NBRC 14498</strain>
    </source>
</reference>
<dbReference type="InterPro" id="IPR013154">
    <property type="entry name" value="ADH-like_N"/>
</dbReference>
<comment type="caution">
    <text evidence="7">The sequence shown here is derived from an EMBL/GenBank/DDBJ whole genome shotgun (WGS) entry which is preliminary data.</text>
</comment>
<dbReference type="SUPFAM" id="SSF50129">
    <property type="entry name" value="GroES-like"/>
    <property type="match status" value="1"/>
</dbReference>
<evidence type="ECO:0000256" key="2">
    <source>
        <dbReference type="ARBA" id="ARBA00008072"/>
    </source>
</evidence>
<keyword evidence="5" id="KW-0560">Oxidoreductase</keyword>
<feature type="domain" description="Alcohol dehydrogenase-like N-terminal" evidence="6">
    <location>
        <begin position="24"/>
        <end position="97"/>
    </location>
</feature>
<evidence type="ECO:0000256" key="1">
    <source>
        <dbReference type="ARBA" id="ARBA00001947"/>
    </source>
</evidence>
<gene>
    <name evidence="7" type="ORF">PHY01_40320</name>
</gene>
<name>A0A4Y3WVJ6_9PSEU</name>
<dbReference type="Proteomes" id="UP000320338">
    <property type="component" value="Unassembled WGS sequence"/>
</dbReference>
<keyword evidence="4" id="KW-0862">Zinc</keyword>
<organism evidence="7 8">
    <name type="scientific">Pseudonocardia hydrocarbonoxydans</name>
    <dbReference type="NCBI Taxonomy" id="76726"/>
    <lineage>
        <taxon>Bacteria</taxon>
        <taxon>Bacillati</taxon>
        <taxon>Actinomycetota</taxon>
        <taxon>Actinomycetes</taxon>
        <taxon>Pseudonocardiales</taxon>
        <taxon>Pseudonocardiaceae</taxon>
        <taxon>Pseudonocardia</taxon>
    </lineage>
</organism>
<evidence type="ECO:0000313" key="8">
    <source>
        <dbReference type="Proteomes" id="UP000320338"/>
    </source>
</evidence>
<dbReference type="PROSITE" id="PS00059">
    <property type="entry name" value="ADH_ZINC"/>
    <property type="match status" value="1"/>
</dbReference>
<evidence type="ECO:0000256" key="3">
    <source>
        <dbReference type="ARBA" id="ARBA00022723"/>
    </source>
</evidence>
<dbReference type="Gene3D" id="3.90.180.10">
    <property type="entry name" value="Medium-chain alcohol dehydrogenases, catalytic domain"/>
    <property type="match status" value="1"/>
</dbReference>
<evidence type="ECO:0000313" key="7">
    <source>
        <dbReference type="EMBL" id="GEC21749.1"/>
    </source>
</evidence>
<dbReference type="OrthoDB" id="5295340at2"/>
<dbReference type="InterPro" id="IPR011032">
    <property type="entry name" value="GroES-like_sf"/>
</dbReference>
<comment type="similarity">
    <text evidence="2">Belongs to the zinc-containing alcohol dehydrogenase family.</text>
</comment>